<evidence type="ECO:0000259" key="6">
    <source>
        <dbReference type="Pfam" id="PF03865"/>
    </source>
</evidence>
<dbReference type="PANTHER" id="PTHR34597:SF1">
    <property type="entry name" value="HEME_HEMOPEXIN TRANSPORTER PROTEIN HUXB"/>
    <property type="match status" value="1"/>
</dbReference>
<dbReference type="AlphaFoldDB" id="A0A6I2UJA6"/>
<dbReference type="Pfam" id="PF08479">
    <property type="entry name" value="POTRA_2"/>
    <property type="match status" value="1"/>
</dbReference>
<sequence>MMKIHKKHFVSLLTASCLLTGSTALAAEPNIPNPVKNDAGIQMNRMRDEMERERVRKQIAEDRAAAENKVEDQQKAQEQKGETISFELKKIVFEPSSVLTEAELAEITAPYEGHSVQLNDIYEIIEKINKLYNDKGYATCRAFLPPQTIKDGTVKLLLIEGRTGAATISGNKYTKDAFIRNRLHLQEDEIANIKQLNKDLLLFNATNSTQLRIMMKAGTKPGTTDYEIVAYEPQRDTWTIFEDSAGNYASGEYRTGLFFNTKSLSGNCDSFSLGTVLSEGTEAASAYYSRSLGPGGTKLNLLYSTNAVKVTEGYYSDMIKGHANFYSIGFTQPLLVDESNRIELSLDYNRQNSKSDWLYGFRGNMVDDTVQDVSLGIAMTSYGKSHVLYQKHSYISGHSESTPALFDERTQNFGFYKFNALYQKLYQAGQMWNLRADAQWSSTHGMVGSKQFYMGGMYSVRGYKENFLGGDSGFTFSAEYVVPVYNRDVNAFTFFDYGHVYGKYQSDDQHHVLASIGCGIRCNIGKNCTASLTLGVPLQRDFVAEQVSKTRLHFMVSGRF</sequence>
<keyword evidence="3" id="KW-0998">Cell outer membrane</keyword>
<evidence type="ECO:0000256" key="1">
    <source>
        <dbReference type="ARBA" id="ARBA00022452"/>
    </source>
</evidence>
<proteinExistence type="predicted"/>
<comment type="caution">
    <text evidence="8">The sequence shown here is derived from an EMBL/GenBank/DDBJ whole genome shotgun (WGS) entry which is preliminary data.</text>
</comment>
<evidence type="ECO:0000256" key="3">
    <source>
        <dbReference type="ARBA" id="ARBA00023237"/>
    </source>
</evidence>
<organism evidence="8 9">
    <name type="scientific">Anaerovibrio slackiae</name>
    <dbReference type="NCBI Taxonomy" id="2652309"/>
    <lineage>
        <taxon>Bacteria</taxon>
        <taxon>Bacillati</taxon>
        <taxon>Bacillota</taxon>
        <taxon>Negativicutes</taxon>
        <taxon>Selenomonadales</taxon>
        <taxon>Selenomonadaceae</taxon>
        <taxon>Anaerovibrio</taxon>
    </lineage>
</organism>
<dbReference type="InterPro" id="IPR013686">
    <property type="entry name" value="Polypept-transport_assoc_ShlB"/>
</dbReference>
<evidence type="ECO:0000313" key="8">
    <source>
        <dbReference type="EMBL" id="MSU09674.1"/>
    </source>
</evidence>
<evidence type="ECO:0000259" key="7">
    <source>
        <dbReference type="Pfam" id="PF08479"/>
    </source>
</evidence>
<evidence type="ECO:0000313" key="9">
    <source>
        <dbReference type="Proteomes" id="UP000433181"/>
    </source>
</evidence>
<dbReference type="InterPro" id="IPR051544">
    <property type="entry name" value="TPS_OM_transporter"/>
</dbReference>
<gene>
    <name evidence="8" type="ORF">FYJ84_11870</name>
</gene>
<dbReference type="GO" id="GO:0098046">
    <property type="term" value="C:type V protein secretion system complex"/>
    <property type="evidence" value="ECO:0007669"/>
    <property type="project" value="TreeGrafter"/>
</dbReference>
<dbReference type="InterPro" id="IPR005565">
    <property type="entry name" value="Hemolysn_activator_HlyB_C"/>
</dbReference>
<keyword evidence="2" id="KW-0812">Transmembrane</keyword>
<keyword evidence="9" id="KW-1185">Reference proteome</keyword>
<keyword evidence="5" id="KW-0732">Signal</keyword>
<dbReference type="GO" id="GO:0046819">
    <property type="term" value="P:protein secretion by the type V secretion system"/>
    <property type="evidence" value="ECO:0007669"/>
    <property type="project" value="TreeGrafter"/>
</dbReference>
<feature type="coiled-coil region" evidence="4">
    <location>
        <begin position="43"/>
        <end position="76"/>
    </location>
</feature>
<dbReference type="Proteomes" id="UP000433181">
    <property type="component" value="Unassembled WGS sequence"/>
</dbReference>
<feature type="signal peptide" evidence="5">
    <location>
        <begin position="1"/>
        <end position="26"/>
    </location>
</feature>
<evidence type="ECO:0000256" key="2">
    <source>
        <dbReference type="ARBA" id="ARBA00022692"/>
    </source>
</evidence>
<dbReference type="PANTHER" id="PTHR34597">
    <property type="entry name" value="SLR1661 PROTEIN"/>
    <property type="match status" value="1"/>
</dbReference>
<dbReference type="Gene3D" id="2.40.160.50">
    <property type="entry name" value="membrane protein fhac: a member of the omp85/tpsb transporter family"/>
    <property type="match status" value="1"/>
</dbReference>
<keyword evidence="4" id="KW-0175">Coiled coil</keyword>
<feature type="domain" description="Polypeptide-transport-associated ShlB-type" evidence="7">
    <location>
        <begin position="86"/>
        <end position="161"/>
    </location>
</feature>
<accession>A0A6I2UJA6</accession>
<evidence type="ECO:0000256" key="5">
    <source>
        <dbReference type="SAM" id="SignalP"/>
    </source>
</evidence>
<feature type="domain" description="Haemolysin activator HlyB C-terminal" evidence="6">
    <location>
        <begin position="241"/>
        <end position="521"/>
    </location>
</feature>
<name>A0A6I2UJA6_9FIRM</name>
<evidence type="ECO:0000256" key="4">
    <source>
        <dbReference type="SAM" id="Coils"/>
    </source>
</evidence>
<dbReference type="Gene3D" id="3.10.20.310">
    <property type="entry name" value="membrane protein fhac"/>
    <property type="match status" value="1"/>
</dbReference>
<dbReference type="Pfam" id="PF03865">
    <property type="entry name" value="ShlB"/>
    <property type="match status" value="1"/>
</dbReference>
<keyword evidence="1" id="KW-0472">Membrane</keyword>
<feature type="chain" id="PRO_5026069761" evidence="5">
    <location>
        <begin position="27"/>
        <end position="560"/>
    </location>
</feature>
<dbReference type="GO" id="GO:0008320">
    <property type="term" value="F:protein transmembrane transporter activity"/>
    <property type="evidence" value="ECO:0007669"/>
    <property type="project" value="TreeGrafter"/>
</dbReference>
<keyword evidence="1" id="KW-1134">Transmembrane beta strand</keyword>
<protein>
    <submittedName>
        <fullName evidence="8">ShlB/FhaC/HecB family hemolysin secretion/activation protein</fullName>
    </submittedName>
</protein>
<dbReference type="EMBL" id="VUNR01000029">
    <property type="protein sequence ID" value="MSU09674.1"/>
    <property type="molecule type" value="Genomic_DNA"/>
</dbReference>
<reference evidence="8 9" key="1">
    <citation type="submission" date="2019-08" db="EMBL/GenBank/DDBJ databases">
        <title>In-depth cultivation of the pig gut microbiome towards novel bacterial diversity and tailored functional studies.</title>
        <authorList>
            <person name="Wylensek D."/>
            <person name="Hitch T.C.A."/>
            <person name="Clavel T."/>
        </authorList>
    </citation>
    <scope>NUCLEOTIDE SEQUENCE [LARGE SCALE GENOMIC DNA]</scope>
    <source>
        <strain evidence="8 9">WCA-693-APC-5D-A</strain>
    </source>
</reference>